<dbReference type="SUPFAM" id="SSF53756">
    <property type="entry name" value="UDP-Glycosyltransferase/glycogen phosphorylase"/>
    <property type="match status" value="2"/>
</dbReference>
<dbReference type="AlphaFoldDB" id="A0A1W6ZJ72"/>
<name>A0A1W6ZJ72_9BORD</name>
<dbReference type="Pfam" id="PF13692">
    <property type="entry name" value="Glyco_trans_1_4"/>
    <property type="match status" value="1"/>
</dbReference>
<feature type="domain" description="Glycosyl transferase family 1" evidence="2">
    <location>
        <begin position="694"/>
        <end position="842"/>
    </location>
</feature>
<dbReference type="Proteomes" id="UP000194161">
    <property type="component" value="Chromosome"/>
</dbReference>
<evidence type="ECO:0000313" key="4">
    <source>
        <dbReference type="Proteomes" id="UP000194161"/>
    </source>
</evidence>
<protein>
    <submittedName>
        <fullName evidence="3">Glycosyl transferase family 1</fullName>
    </submittedName>
</protein>
<dbReference type="InterPro" id="IPR001296">
    <property type="entry name" value="Glyco_trans_1"/>
</dbReference>
<keyword evidence="3" id="KW-0808">Transferase</keyword>
<dbReference type="Pfam" id="PF00534">
    <property type="entry name" value="Glycos_transf_1"/>
    <property type="match status" value="1"/>
</dbReference>
<dbReference type="STRING" id="463040.CAL15_24160"/>
<keyword evidence="4" id="KW-1185">Reference proteome</keyword>
<sequence length="871" mass="98647">MRAFVWKRTRMKADQNDRNDVIEKEILEELREIVDKLNEKLAAETAARLQAQAKIREIYASKSWQVTAPVRKSIIAVRKLLKRVRGELVPIAEPVQDRPLAEAPRVVQPSEYEVRTRGQAEHFRKYAKSPSKQRAQQIANLLAMHKDRKGVVLCPCGYDLALKQRPDHIMSEFAKAGYVCIMLEFDGRFPTLKRTAKNVFVSNMSEDFLAYFQHRPVITYLHTPGFRFVRDLCTKATVIYDVLDDLAIFGEGCRAVLADHAVLLKRADICLFSAPQLMEANSAQTNRSLLLENGVYGADFRDGTRGQAGVSHKQAEMLATRSVIGYHGVISDLLDFDVMDQLVDDDRYALLLVGPITAFELANLPEVQRRMERLLRHRNAVHLGPKPYGELKHYLAWVDVGIVPFIVSAKTDPVSPLKLFEYLAAGKPVVGTPTRTIQAYRDELIVAAPEEFADAIHSGRWKTAYTLRSADLAARHEWSALTAPLISFLNERQSDPQPLPRAQLRRVDIVNINFYDWDGKTVYKGGAERYVYDLAAMLKSMGCEVRLIQNANKPFERNFQGIPVIGVPAWKGLDWERISTAYAAFCKDSDLVIASPTELACGLGKAKRVISINHGIHWDTVTNVLHNHDIAMHAHVFRGLQSSNLSVCVDTNFINWVRSFDWRLASGLTYIPNYVDSHQFKPRQKDFSAPMVRVLLPRRLNLERGLYLTLHAFDTLFEKRDDIHLTLCGQASDFDATAVHAFLERHAGRVDWIEYDMKDMHQAYIDSHITLVPSMFSEGTSLSCIEALATNNAVIATHIGGLPNIITDDYNGRLIQTDAWELASTIEELVDDRQKMALLARNGLLTAQAFSKTNWELRWKRVLQNMLDAED</sequence>
<dbReference type="EMBL" id="CP021111">
    <property type="protein sequence ID" value="ARP97190.1"/>
    <property type="molecule type" value="Genomic_DNA"/>
</dbReference>
<evidence type="ECO:0000259" key="2">
    <source>
        <dbReference type="Pfam" id="PF00534"/>
    </source>
</evidence>
<dbReference type="Gene3D" id="3.40.50.2000">
    <property type="entry name" value="Glycogen Phosphorylase B"/>
    <property type="match status" value="3"/>
</dbReference>
<dbReference type="OrthoDB" id="9815351at2"/>
<gene>
    <name evidence="3" type="ORF">CAL15_24160</name>
</gene>
<proteinExistence type="predicted"/>
<feature type="coiled-coil region" evidence="1">
    <location>
        <begin position="27"/>
        <end position="54"/>
    </location>
</feature>
<dbReference type="PANTHER" id="PTHR12526">
    <property type="entry name" value="GLYCOSYLTRANSFERASE"/>
    <property type="match status" value="1"/>
</dbReference>
<evidence type="ECO:0000313" key="3">
    <source>
        <dbReference type="EMBL" id="ARP97190.1"/>
    </source>
</evidence>
<reference evidence="3 4" key="1">
    <citation type="submission" date="2017-05" db="EMBL/GenBank/DDBJ databases">
        <title>Complete and WGS of Bordetella genogroups.</title>
        <authorList>
            <person name="Spilker T."/>
            <person name="LiPuma J."/>
        </authorList>
    </citation>
    <scope>NUCLEOTIDE SEQUENCE [LARGE SCALE GENOMIC DNA]</scope>
    <source>
        <strain evidence="3 4">AU7206</strain>
    </source>
</reference>
<accession>A0A1W6ZJ72</accession>
<dbReference type="KEGG" id="bgm:CAL15_24160"/>
<keyword evidence="1" id="KW-0175">Coiled coil</keyword>
<organism evidence="3 4">
    <name type="scientific">Bordetella genomosp. 13</name>
    <dbReference type="NCBI Taxonomy" id="463040"/>
    <lineage>
        <taxon>Bacteria</taxon>
        <taxon>Pseudomonadati</taxon>
        <taxon>Pseudomonadota</taxon>
        <taxon>Betaproteobacteria</taxon>
        <taxon>Burkholderiales</taxon>
        <taxon>Alcaligenaceae</taxon>
        <taxon>Bordetella</taxon>
    </lineage>
</organism>
<dbReference type="CDD" id="cd03801">
    <property type="entry name" value="GT4_PimA-like"/>
    <property type="match status" value="1"/>
</dbReference>
<dbReference type="GO" id="GO:0016757">
    <property type="term" value="F:glycosyltransferase activity"/>
    <property type="evidence" value="ECO:0007669"/>
    <property type="project" value="InterPro"/>
</dbReference>
<evidence type="ECO:0000256" key="1">
    <source>
        <dbReference type="SAM" id="Coils"/>
    </source>
</evidence>